<evidence type="ECO:0000256" key="1">
    <source>
        <dbReference type="SAM" id="MobiDB-lite"/>
    </source>
</evidence>
<dbReference type="AlphaFoldDB" id="A0AA38K7I6"/>
<feature type="compositionally biased region" description="Basic and acidic residues" evidence="1">
    <location>
        <begin position="81"/>
        <end position="103"/>
    </location>
</feature>
<reference evidence="3" key="1">
    <citation type="submission" date="2022-08" db="EMBL/GenBank/DDBJ databases">
        <authorList>
            <consortium name="DOE Joint Genome Institute"/>
            <person name="Min B."/>
            <person name="Riley R."/>
            <person name="Sierra-Patev S."/>
            <person name="Naranjo-Ortiz M."/>
            <person name="Looney B."/>
            <person name="Konkel Z."/>
            <person name="Slot J.C."/>
            <person name="Sakamoto Y."/>
            <person name="Steenwyk J.L."/>
            <person name="Rokas A."/>
            <person name="Carro J."/>
            <person name="Camarero S."/>
            <person name="Ferreira P."/>
            <person name="Molpeceres G."/>
            <person name="Ruiz-Duenas F.J."/>
            <person name="Serrano A."/>
            <person name="Henrissat B."/>
            <person name="Drula E."/>
            <person name="Hughes K.W."/>
            <person name="Mata J.L."/>
            <person name="Ishikawa N.K."/>
            <person name="Vargas-Isla R."/>
            <person name="Ushijima S."/>
            <person name="Smith C.A."/>
            <person name="Ahrendt S."/>
            <person name="Andreopoulos W."/>
            <person name="He G."/>
            <person name="Labutti K."/>
            <person name="Lipzen A."/>
            <person name="Ng V."/>
            <person name="Sandor L."/>
            <person name="Barry K."/>
            <person name="Martinez A.T."/>
            <person name="Xiao Y."/>
            <person name="Gibbons J.G."/>
            <person name="Terashima K."/>
            <person name="Hibbett D.S."/>
            <person name="Grigoriev I.V."/>
        </authorList>
    </citation>
    <scope>NUCLEOTIDE SEQUENCE</scope>
    <source>
        <strain evidence="3">TFB10291</strain>
    </source>
</reference>
<sequence length="103" mass="11592">MSTSDSQFTVDTLTSDNYGTWRSKMEAYLKVKSVWEYVDPDPVAVSLNVELGTNSSTTTTITAAEAKEQKTWRRSTLGLPHPEHDSASRESTSRPRFQSEFDI</sequence>
<name>A0AA38K7I6_9AGAR</name>
<gene>
    <name evidence="3" type="ORF">GGU10DRAFT_337546</name>
</gene>
<dbReference type="InterPro" id="IPR025314">
    <property type="entry name" value="DUF4219"/>
</dbReference>
<dbReference type="Pfam" id="PF13961">
    <property type="entry name" value="DUF4219"/>
    <property type="match status" value="1"/>
</dbReference>
<feature type="region of interest" description="Disordered" evidence="1">
    <location>
        <begin position="67"/>
        <end position="103"/>
    </location>
</feature>
<evidence type="ECO:0000313" key="3">
    <source>
        <dbReference type="EMBL" id="KAJ3779994.1"/>
    </source>
</evidence>
<organism evidence="3 4">
    <name type="scientific">Lentinula aff. detonsa</name>
    <dbReference type="NCBI Taxonomy" id="2804958"/>
    <lineage>
        <taxon>Eukaryota</taxon>
        <taxon>Fungi</taxon>
        <taxon>Dikarya</taxon>
        <taxon>Basidiomycota</taxon>
        <taxon>Agaricomycotina</taxon>
        <taxon>Agaricomycetes</taxon>
        <taxon>Agaricomycetidae</taxon>
        <taxon>Agaricales</taxon>
        <taxon>Marasmiineae</taxon>
        <taxon>Omphalotaceae</taxon>
        <taxon>Lentinula</taxon>
    </lineage>
</organism>
<dbReference type="Proteomes" id="UP001163798">
    <property type="component" value="Unassembled WGS sequence"/>
</dbReference>
<evidence type="ECO:0000313" key="4">
    <source>
        <dbReference type="Proteomes" id="UP001163798"/>
    </source>
</evidence>
<comment type="caution">
    <text evidence="3">The sequence shown here is derived from an EMBL/GenBank/DDBJ whole genome shotgun (WGS) entry which is preliminary data.</text>
</comment>
<evidence type="ECO:0000259" key="2">
    <source>
        <dbReference type="Pfam" id="PF13961"/>
    </source>
</evidence>
<feature type="domain" description="DUF4219" evidence="2">
    <location>
        <begin position="13"/>
        <end position="38"/>
    </location>
</feature>
<keyword evidence="4" id="KW-1185">Reference proteome</keyword>
<proteinExistence type="predicted"/>
<accession>A0AA38K7I6</accession>
<dbReference type="EMBL" id="MU793997">
    <property type="protein sequence ID" value="KAJ3779994.1"/>
    <property type="molecule type" value="Genomic_DNA"/>
</dbReference>
<protein>
    <recommendedName>
        <fullName evidence="2">DUF4219 domain-containing protein</fullName>
    </recommendedName>
</protein>